<keyword evidence="1" id="KW-0862">Zinc</keyword>
<organism evidence="4 5">
    <name type="scientific">Phialophora macrospora</name>
    <dbReference type="NCBI Taxonomy" id="1851006"/>
    <lineage>
        <taxon>Eukaryota</taxon>
        <taxon>Fungi</taxon>
        <taxon>Dikarya</taxon>
        <taxon>Ascomycota</taxon>
        <taxon>Pezizomycotina</taxon>
        <taxon>Eurotiomycetes</taxon>
        <taxon>Chaetothyriomycetidae</taxon>
        <taxon>Chaetothyriales</taxon>
        <taxon>Herpotrichiellaceae</taxon>
        <taxon>Phialophora</taxon>
    </lineage>
</organism>
<feature type="region of interest" description="Disordered" evidence="2">
    <location>
        <begin position="407"/>
        <end position="470"/>
    </location>
</feature>
<evidence type="ECO:0000313" key="5">
    <source>
        <dbReference type="Proteomes" id="UP000054266"/>
    </source>
</evidence>
<dbReference type="InterPro" id="IPR036875">
    <property type="entry name" value="Znf_CCHC_sf"/>
</dbReference>
<evidence type="ECO:0000259" key="3">
    <source>
        <dbReference type="PROSITE" id="PS50158"/>
    </source>
</evidence>
<feature type="compositionally biased region" description="Polar residues" evidence="2">
    <location>
        <begin position="1"/>
        <end position="16"/>
    </location>
</feature>
<feature type="domain" description="CCHC-type" evidence="3">
    <location>
        <begin position="107"/>
        <end position="121"/>
    </location>
</feature>
<reference evidence="4 5" key="1">
    <citation type="submission" date="2015-01" db="EMBL/GenBank/DDBJ databases">
        <title>The Genome Sequence of Capronia semiimmersa CBS27337.</title>
        <authorList>
            <consortium name="The Broad Institute Genomics Platform"/>
            <person name="Cuomo C."/>
            <person name="de Hoog S."/>
            <person name="Gorbushina A."/>
            <person name="Stielow B."/>
            <person name="Teixiera M."/>
            <person name="Abouelleil A."/>
            <person name="Chapman S.B."/>
            <person name="Priest M."/>
            <person name="Young S.K."/>
            <person name="Wortman J."/>
            <person name="Nusbaum C."/>
            <person name="Birren B."/>
        </authorList>
    </citation>
    <scope>NUCLEOTIDE SEQUENCE [LARGE SCALE GENOMIC DNA]</scope>
    <source>
        <strain evidence="4 5">CBS 27337</strain>
    </source>
</reference>
<dbReference type="EMBL" id="KN846958">
    <property type="protein sequence ID" value="KIW69144.1"/>
    <property type="molecule type" value="Genomic_DNA"/>
</dbReference>
<dbReference type="GO" id="GO:0003676">
    <property type="term" value="F:nucleic acid binding"/>
    <property type="evidence" value="ECO:0007669"/>
    <property type="project" value="InterPro"/>
</dbReference>
<keyword evidence="5" id="KW-1185">Reference proteome</keyword>
<dbReference type="InterPro" id="IPR051714">
    <property type="entry name" value="Znf_CCHC_NABP"/>
</dbReference>
<name>A0A0D2GAT8_9EURO</name>
<evidence type="ECO:0000256" key="2">
    <source>
        <dbReference type="SAM" id="MobiDB-lite"/>
    </source>
</evidence>
<dbReference type="Proteomes" id="UP000054266">
    <property type="component" value="Unassembled WGS sequence"/>
</dbReference>
<feature type="domain" description="CCHC-type" evidence="3">
    <location>
        <begin position="84"/>
        <end position="99"/>
    </location>
</feature>
<accession>A0A0D2GAT8</accession>
<dbReference type="GO" id="GO:0008270">
    <property type="term" value="F:zinc ion binding"/>
    <property type="evidence" value="ECO:0007669"/>
    <property type="project" value="UniProtKB-KW"/>
</dbReference>
<feature type="domain" description="CCHC-type" evidence="3">
    <location>
        <begin position="306"/>
        <end position="319"/>
    </location>
</feature>
<dbReference type="STRING" id="5601.A0A0D2GAT8"/>
<dbReference type="PROSITE" id="PS50158">
    <property type="entry name" value="ZF_CCHC"/>
    <property type="match status" value="7"/>
</dbReference>
<gene>
    <name evidence="4" type="ORF">PV04_05037</name>
</gene>
<evidence type="ECO:0000256" key="1">
    <source>
        <dbReference type="PROSITE-ProRule" id="PRU00047"/>
    </source>
</evidence>
<dbReference type="SUPFAM" id="SSF57756">
    <property type="entry name" value="Retrovirus zinc finger-like domains"/>
    <property type="match status" value="4"/>
</dbReference>
<feature type="domain" description="CCHC-type" evidence="3">
    <location>
        <begin position="278"/>
        <end position="294"/>
    </location>
</feature>
<proteinExistence type="predicted"/>
<evidence type="ECO:0000313" key="4">
    <source>
        <dbReference type="EMBL" id="KIW69144.1"/>
    </source>
</evidence>
<dbReference type="Gene3D" id="4.10.60.10">
    <property type="entry name" value="Zinc finger, CCHC-type"/>
    <property type="match status" value="5"/>
</dbReference>
<sequence length="470" mass="50919">MSGWNDTTVTPANQDWETGAAGWNDDTPGALATTGDDGFGAGAVGNGDDAFAGDGGSNDRACRNCGLEGHLARDCPEPRKMGACFNCGQEGHSKADCTEPRKFKGECRNCNQEGHMASDCPTRVITCKNCQQEGHDAINCTNPKAIDNSRVAEKSEDEAWALLQQASEERDIGDFKEAVQILSKACPDYTYPKLEKEFRARKLSIYLIAMEKDHAAAGMETWTNVNLQGDIGKKYAVSYFLSDKPERLALVDKWPGSPEENLTRLADAGIPLNRGVEKCTNCNKLGHIARRCPDEKTVVSQPVVACYLCGEEGHRVRDCGMERKSLSRACKICESEEHMAKDCPNQEKRTCRNCGEEDHKAADCPHPKKITCNNCGEEGHIRAECTMPRKKINWAEVTCSKCQQKGHGRARCPEADAKGNEGAGESGFDTVVGGDPGGDWNSPATAGSGPAEWEIAQPNSATTGFDDGGW</sequence>
<dbReference type="SMART" id="SM00343">
    <property type="entry name" value="ZnF_C2HC"/>
    <property type="match status" value="10"/>
</dbReference>
<keyword evidence="1" id="KW-0863">Zinc-finger</keyword>
<dbReference type="InterPro" id="IPR001878">
    <property type="entry name" value="Znf_CCHC"/>
</dbReference>
<feature type="domain" description="CCHC-type" evidence="3">
    <location>
        <begin position="372"/>
        <end position="385"/>
    </location>
</feature>
<feature type="domain" description="CCHC-type" evidence="3">
    <location>
        <begin position="62"/>
        <end position="77"/>
    </location>
</feature>
<keyword evidence="1" id="KW-0479">Metal-binding</keyword>
<dbReference type="PANTHER" id="PTHR23002">
    <property type="entry name" value="ZINC FINGER CCHC DOMAIN CONTAINING PROTEIN"/>
    <property type="match status" value="1"/>
</dbReference>
<dbReference type="AlphaFoldDB" id="A0A0D2GAT8"/>
<feature type="domain" description="CCHC-type" evidence="3">
    <location>
        <begin position="351"/>
        <end position="365"/>
    </location>
</feature>
<feature type="region of interest" description="Disordered" evidence="2">
    <location>
        <begin position="1"/>
        <end position="24"/>
    </location>
</feature>
<dbReference type="Pfam" id="PF00098">
    <property type="entry name" value="zf-CCHC"/>
    <property type="match status" value="8"/>
</dbReference>
<dbReference type="HOGENOM" id="CLU_024213_0_0_1"/>
<protein>
    <recommendedName>
        <fullName evidence="3">CCHC-type domain-containing protein</fullName>
    </recommendedName>
</protein>